<dbReference type="Proteomes" id="UP001162162">
    <property type="component" value="Unassembled WGS sequence"/>
</dbReference>
<dbReference type="AlphaFoldDB" id="A0AAV8Y4V8"/>
<dbReference type="InterPro" id="IPR008978">
    <property type="entry name" value="HSP20-like_chaperone"/>
</dbReference>
<dbReference type="EMBL" id="JAPWTK010000223">
    <property type="protein sequence ID" value="KAJ8945260.1"/>
    <property type="molecule type" value="Genomic_DNA"/>
</dbReference>
<gene>
    <name evidence="1" type="ORF">NQ318_016681</name>
</gene>
<evidence type="ECO:0008006" key="3">
    <source>
        <dbReference type="Google" id="ProtNLM"/>
    </source>
</evidence>
<proteinExistence type="predicted"/>
<evidence type="ECO:0000313" key="1">
    <source>
        <dbReference type="EMBL" id="KAJ8945260.1"/>
    </source>
</evidence>
<accession>A0AAV8Y4V8</accession>
<name>A0AAV8Y4V8_9CUCU</name>
<protein>
    <recommendedName>
        <fullName evidence="3">NudC domain-containing protein 3</fullName>
    </recommendedName>
</protein>
<organism evidence="1 2">
    <name type="scientific">Aromia moschata</name>
    <dbReference type="NCBI Taxonomy" id="1265417"/>
    <lineage>
        <taxon>Eukaryota</taxon>
        <taxon>Metazoa</taxon>
        <taxon>Ecdysozoa</taxon>
        <taxon>Arthropoda</taxon>
        <taxon>Hexapoda</taxon>
        <taxon>Insecta</taxon>
        <taxon>Pterygota</taxon>
        <taxon>Neoptera</taxon>
        <taxon>Endopterygota</taxon>
        <taxon>Coleoptera</taxon>
        <taxon>Polyphaga</taxon>
        <taxon>Cucujiformia</taxon>
        <taxon>Chrysomeloidea</taxon>
        <taxon>Cerambycidae</taxon>
        <taxon>Cerambycinae</taxon>
        <taxon>Callichromatini</taxon>
        <taxon>Aromia</taxon>
    </lineage>
</organism>
<evidence type="ECO:0000313" key="2">
    <source>
        <dbReference type="Proteomes" id="UP001162162"/>
    </source>
</evidence>
<comment type="caution">
    <text evidence="1">The sequence shown here is derived from an EMBL/GenBank/DDBJ whole genome shotgun (WGS) entry which is preliminary data.</text>
</comment>
<keyword evidence="2" id="KW-1185">Reference proteome</keyword>
<dbReference type="SUPFAM" id="SSF49764">
    <property type="entry name" value="HSP20-like chaperones"/>
    <property type="match status" value="1"/>
</dbReference>
<reference evidence="1" key="1">
    <citation type="journal article" date="2023" name="Insect Mol. Biol.">
        <title>Genome sequencing provides insights into the evolution of gene families encoding plant cell wall-degrading enzymes in longhorned beetles.</title>
        <authorList>
            <person name="Shin N.R."/>
            <person name="Okamura Y."/>
            <person name="Kirsch R."/>
            <person name="Pauchet Y."/>
        </authorList>
    </citation>
    <scope>NUCLEOTIDE SEQUENCE</scope>
    <source>
        <strain evidence="1">AMC_N1</strain>
    </source>
</reference>
<sequence length="181" mass="20942">MNDTGQNHDDMLFQMLKECKTLPNFLMKYLDFYNEGLIFITLLPEPNAAVGLPEGLSENWYDILFYKWKPQSSETLYTSTDIPTCAEETVITECDDDIWWNCLLKSEPELDISTIDCTRPYEDLPEEAQAKIQELQWNQERKRLGLPTSEEIVMQDKLKKAWNAEGSPFSGPFDPNAVVFN</sequence>